<dbReference type="SUPFAM" id="SSF88713">
    <property type="entry name" value="Glycoside hydrolase/deacetylase"/>
    <property type="match status" value="1"/>
</dbReference>
<dbReference type="CDD" id="cd10955">
    <property type="entry name" value="CE4_BH0857_like"/>
    <property type="match status" value="1"/>
</dbReference>
<dbReference type="Gene3D" id="3.20.20.370">
    <property type="entry name" value="Glycoside hydrolase/deacetylase"/>
    <property type="match status" value="1"/>
</dbReference>
<sequence>MIIRILLIPGILAISLTAALPLSHEAVASSPLAANGDRQALVDRYEHMKPKQWGDKIAGVMTHLDTKDKVIALTFDACGGPHGNGYDKKLIDFLVQEHIPATLFVNARWIDANPKTFMDLAQNPLFEIENHGYEHRPLSVTGKAAYGIRGTKDASQVVDEISLNENKIAKLTGRKPLFFRSGTAYYDDIAVRIVHDLGLKAVNYNILGDAGATYNKKQVYKALMKAKSGSIVLCHMNHPEKETAEGVIKAIPDLEKAGFRFVLLSDYPLLAN</sequence>
<gene>
    <name evidence="3" type="ORF">ACFPOF_21790</name>
</gene>
<dbReference type="EMBL" id="JBHSMI010000029">
    <property type="protein sequence ID" value="MFC5405384.1"/>
    <property type="molecule type" value="Genomic_DNA"/>
</dbReference>
<organism evidence="3 4">
    <name type="scientific">Cohnella soli</name>
    <dbReference type="NCBI Taxonomy" id="425005"/>
    <lineage>
        <taxon>Bacteria</taxon>
        <taxon>Bacillati</taxon>
        <taxon>Bacillota</taxon>
        <taxon>Bacilli</taxon>
        <taxon>Bacillales</taxon>
        <taxon>Paenibacillaceae</taxon>
        <taxon>Cohnella</taxon>
    </lineage>
</organism>
<evidence type="ECO:0000313" key="3">
    <source>
        <dbReference type="EMBL" id="MFC5405384.1"/>
    </source>
</evidence>
<dbReference type="Proteomes" id="UP001596113">
    <property type="component" value="Unassembled WGS sequence"/>
</dbReference>
<dbReference type="RefSeq" id="WP_378136575.1">
    <property type="nucleotide sequence ID" value="NZ_JBHSMI010000029.1"/>
</dbReference>
<dbReference type="PANTHER" id="PTHR10587">
    <property type="entry name" value="GLYCOSYL TRANSFERASE-RELATED"/>
    <property type="match status" value="1"/>
</dbReference>
<dbReference type="PANTHER" id="PTHR10587:SF134">
    <property type="entry name" value="SECRETED PROTEIN"/>
    <property type="match status" value="1"/>
</dbReference>
<feature type="signal peptide" evidence="1">
    <location>
        <begin position="1"/>
        <end position="28"/>
    </location>
</feature>
<proteinExistence type="predicted"/>
<keyword evidence="1" id="KW-0732">Signal</keyword>
<evidence type="ECO:0000256" key="1">
    <source>
        <dbReference type="SAM" id="SignalP"/>
    </source>
</evidence>
<keyword evidence="4" id="KW-1185">Reference proteome</keyword>
<dbReference type="Pfam" id="PF01522">
    <property type="entry name" value="Polysacc_deac_1"/>
    <property type="match status" value="1"/>
</dbReference>
<reference evidence="4" key="1">
    <citation type="journal article" date="2019" name="Int. J. Syst. Evol. Microbiol.">
        <title>The Global Catalogue of Microorganisms (GCM) 10K type strain sequencing project: providing services to taxonomists for standard genome sequencing and annotation.</title>
        <authorList>
            <consortium name="The Broad Institute Genomics Platform"/>
            <consortium name="The Broad Institute Genome Sequencing Center for Infectious Disease"/>
            <person name="Wu L."/>
            <person name="Ma J."/>
        </authorList>
    </citation>
    <scope>NUCLEOTIDE SEQUENCE [LARGE SCALE GENOMIC DNA]</scope>
    <source>
        <strain evidence="4">CGMCC 1.18575</strain>
    </source>
</reference>
<evidence type="ECO:0000259" key="2">
    <source>
        <dbReference type="PROSITE" id="PS51677"/>
    </source>
</evidence>
<dbReference type="InterPro" id="IPR050248">
    <property type="entry name" value="Polysacc_deacetylase_ArnD"/>
</dbReference>
<dbReference type="InterPro" id="IPR011330">
    <property type="entry name" value="Glyco_hydro/deAcase_b/a-brl"/>
</dbReference>
<feature type="domain" description="NodB homology" evidence="2">
    <location>
        <begin position="69"/>
        <end position="262"/>
    </location>
</feature>
<name>A0ABW0HWG1_9BACL</name>
<comment type="caution">
    <text evidence="3">The sequence shown here is derived from an EMBL/GenBank/DDBJ whole genome shotgun (WGS) entry which is preliminary data.</text>
</comment>
<evidence type="ECO:0000313" key="4">
    <source>
        <dbReference type="Proteomes" id="UP001596113"/>
    </source>
</evidence>
<feature type="chain" id="PRO_5046399528" evidence="1">
    <location>
        <begin position="29"/>
        <end position="272"/>
    </location>
</feature>
<dbReference type="PROSITE" id="PS51677">
    <property type="entry name" value="NODB"/>
    <property type="match status" value="1"/>
</dbReference>
<dbReference type="InterPro" id="IPR002509">
    <property type="entry name" value="NODB_dom"/>
</dbReference>
<protein>
    <submittedName>
        <fullName evidence="3">Polysaccharide deacetylase family protein</fullName>
    </submittedName>
</protein>
<accession>A0ABW0HWG1</accession>